<comment type="pathway">
    <text evidence="1">Cofactor biosynthesis; adenosylcobalamin biosynthesis.</text>
</comment>
<sequence>MGLIYIDCLMWEEWIVSSIDITMLGLGIEQVGSNLRWNKSIFVLSWNVAVKNMPQCCYHSATKYVVTRLRYCFGFDVIKYCVYSDGVFGLLASSLVKKAIILTDTYALHSLLRNVCGGLDVRIYCLSGLMKPRLSIGCAKSCIQLDLCIRLITLIYGVQPVIVVGTAPTTIFRMLEISKPVLVVATACGQINSSLVKGWLRLQRGYVGCVVMRGKVGGMGMASAVVNGVTMAIGGWHRGGRCWR</sequence>
<dbReference type="Pfam" id="PF02570">
    <property type="entry name" value="CbiC"/>
    <property type="match status" value="1"/>
</dbReference>
<evidence type="ECO:0000313" key="6">
    <source>
        <dbReference type="Proteomes" id="UP000229707"/>
    </source>
</evidence>
<protein>
    <submittedName>
        <fullName evidence="5">Precorrin-8X methylmutase</fullName>
        <ecNumber evidence="5">5.4.99.61</ecNumber>
    </submittedName>
</protein>
<accession>A0ABX4MIM2</accession>
<organism evidence="5 6">
    <name type="scientific">Candidatus Hodgkinia cicadicola</name>
    <dbReference type="NCBI Taxonomy" id="573658"/>
    <lineage>
        <taxon>Bacteria</taxon>
        <taxon>Pseudomonadati</taxon>
        <taxon>Pseudomonadota</taxon>
        <taxon>Alphaproteobacteria</taxon>
        <taxon>Hyphomicrobiales</taxon>
        <taxon>Candidatus Hodgkinia</taxon>
    </lineage>
</organism>
<keyword evidence="3 5" id="KW-0413">Isomerase</keyword>
<evidence type="ECO:0000313" key="5">
    <source>
        <dbReference type="EMBL" id="PIM95066.1"/>
    </source>
</evidence>
<dbReference type="EC" id="5.4.99.61" evidence="5"/>
<dbReference type="GO" id="GO:0016993">
    <property type="term" value="F:precorrin-8X methylmutase activity"/>
    <property type="evidence" value="ECO:0007669"/>
    <property type="project" value="UniProtKB-EC"/>
</dbReference>
<keyword evidence="2" id="KW-0169">Cobalamin biosynthesis</keyword>
<keyword evidence="6" id="KW-1185">Reference proteome</keyword>
<dbReference type="InterPro" id="IPR036588">
    <property type="entry name" value="CobH/CbiC_sf"/>
</dbReference>
<evidence type="ECO:0000256" key="2">
    <source>
        <dbReference type="ARBA" id="ARBA00022573"/>
    </source>
</evidence>
<dbReference type="InterPro" id="IPR003722">
    <property type="entry name" value="Cbl_synth_CobH/CbiC"/>
</dbReference>
<proteinExistence type="predicted"/>
<evidence type="ECO:0000256" key="1">
    <source>
        <dbReference type="ARBA" id="ARBA00004953"/>
    </source>
</evidence>
<dbReference type="Proteomes" id="UP000229707">
    <property type="component" value="Unassembled WGS sequence"/>
</dbReference>
<dbReference type="EMBL" id="NXGL01000013">
    <property type="protein sequence ID" value="PIM95066.1"/>
    <property type="molecule type" value="Genomic_DNA"/>
</dbReference>
<reference evidence="5" key="1">
    <citation type="submission" date="2017-09" db="EMBL/GenBank/DDBJ databases">
        <authorList>
            <person name="Campbell M.A."/>
            <person name="Lukasik P."/>
            <person name="Simon C."/>
            <person name="McCutcheon J.P."/>
        </authorList>
    </citation>
    <scope>NUCLEOTIDE SEQUENCE [LARGE SCALE GENOMIC DNA]</scope>
    <source>
        <strain evidence="5">MAGCAS</strain>
    </source>
</reference>
<name>A0ABX4MIM2_9HYPH</name>
<dbReference type="SUPFAM" id="SSF63965">
    <property type="entry name" value="Precorrin-8X methylmutase CbiC/CobH"/>
    <property type="match status" value="1"/>
</dbReference>
<dbReference type="Gene3D" id="3.40.50.10230">
    <property type="entry name" value="Cobalamin biosynthesis CobH/CbiC, precorrin-8X methylmutase"/>
    <property type="match status" value="1"/>
</dbReference>
<feature type="domain" description="Cobalamin biosynthesis precorrin-8X methylmutase CobH/CbiC" evidence="4">
    <location>
        <begin position="59"/>
        <end position="229"/>
    </location>
</feature>
<comment type="caution">
    <text evidence="5">The sequence shown here is derived from an EMBL/GenBank/DDBJ whole genome shotgun (WGS) entry which is preliminary data.</text>
</comment>
<evidence type="ECO:0000256" key="3">
    <source>
        <dbReference type="ARBA" id="ARBA00023235"/>
    </source>
</evidence>
<gene>
    <name evidence="5" type="primary">cobH</name>
    <name evidence="5" type="ORF">MAGCAS_107</name>
</gene>
<evidence type="ECO:0000259" key="4">
    <source>
        <dbReference type="Pfam" id="PF02570"/>
    </source>
</evidence>